<organism evidence="2 3">
    <name type="scientific">Marinobacter salinexigens</name>
    <dbReference type="NCBI Taxonomy" id="2919747"/>
    <lineage>
        <taxon>Bacteria</taxon>
        <taxon>Pseudomonadati</taxon>
        <taxon>Pseudomonadota</taxon>
        <taxon>Gammaproteobacteria</taxon>
        <taxon>Pseudomonadales</taxon>
        <taxon>Marinobacteraceae</taxon>
        <taxon>Marinobacter</taxon>
    </lineage>
</organism>
<feature type="signal peptide" evidence="1">
    <location>
        <begin position="1"/>
        <end position="23"/>
    </location>
</feature>
<sequence>MKSALVKSALLKNGLVILMFCLAALLAGCEGGSDEVPTAAAKLDRDIELILQPAELDWVGQKIFQNECAGQFECLVHWNVGEAFPSLGIGHFIWYPEGVNGKFTESFPDLVQYMIQRKASVPGWLQSLDPLDAPWPDRSSFLELENSDRVAEFREFLAETQGVQARFMFQRAGGSLANIIAAVPEGEVRDAVIGHLRALASTPGGVYALVDYVNFKGEGLSESERYKGQGWGLRQVLVEMDSVDDHPALDRFREAAGRVLTRRAQNADNEIERTRWLAGWMKRLETYREPDNLLVHPVGG</sequence>
<name>A0A5B0VLH8_9GAMM</name>
<protein>
    <submittedName>
        <fullName evidence="2">Uncharacterized protein</fullName>
    </submittedName>
</protein>
<dbReference type="Proteomes" id="UP000323161">
    <property type="component" value="Unassembled WGS sequence"/>
</dbReference>
<comment type="caution">
    <text evidence="2">The sequence shown here is derived from an EMBL/GenBank/DDBJ whole genome shotgun (WGS) entry which is preliminary data.</text>
</comment>
<proteinExistence type="predicted"/>
<reference evidence="2 3" key="1">
    <citation type="submission" date="2019-08" db="EMBL/GenBank/DDBJ databases">
        <title>Marinobacter ZYF650 sp. nov., a marine bacterium isolated from seawater of the Mariana trench.</title>
        <authorList>
            <person name="Ahmad W."/>
        </authorList>
    </citation>
    <scope>NUCLEOTIDE SEQUENCE [LARGE SCALE GENOMIC DNA]</scope>
    <source>
        <strain evidence="2 3">ZYF650</strain>
    </source>
</reference>
<accession>A0A5B0VLH8</accession>
<dbReference type="PROSITE" id="PS51257">
    <property type="entry name" value="PROKAR_LIPOPROTEIN"/>
    <property type="match status" value="1"/>
</dbReference>
<feature type="chain" id="PRO_5023059491" evidence="1">
    <location>
        <begin position="24"/>
        <end position="300"/>
    </location>
</feature>
<evidence type="ECO:0000313" key="2">
    <source>
        <dbReference type="EMBL" id="KAA1175203.1"/>
    </source>
</evidence>
<dbReference type="AlphaFoldDB" id="A0A5B0VLH8"/>
<keyword evidence="3" id="KW-1185">Reference proteome</keyword>
<gene>
    <name evidence="2" type="ORF">FWJ25_05800</name>
</gene>
<keyword evidence="1" id="KW-0732">Signal</keyword>
<dbReference type="EMBL" id="VTUU01000002">
    <property type="protein sequence ID" value="KAA1175203.1"/>
    <property type="molecule type" value="Genomic_DNA"/>
</dbReference>
<evidence type="ECO:0000256" key="1">
    <source>
        <dbReference type="SAM" id="SignalP"/>
    </source>
</evidence>
<evidence type="ECO:0000313" key="3">
    <source>
        <dbReference type="Proteomes" id="UP000323161"/>
    </source>
</evidence>